<accession>A0A8T8HZ47</accession>
<evidence type="ECO:0000313" key="1">
    <source>
        <dbReference type="EMBL" id="MBM7809312.1"/>
    </source>
</evidence>
<dbReference type="EMBL" id="JAFBCL010000001">
    <property type="protein sequence ID" value="MBM7809312.1"/>
    <property type="molecule type" value="Genomic_DNA"/>
</dbReference>
<organism evidence="2 3">
    <name type="scientific">Saccharothrix algeriensis</name>
    <dbReference type="NCBI Taxonomy" id="173560"/>
    <lineage>
        <taxon>Bacteria</taxon>
        <taxon>Bacillati</taxon>
        <taxon>Actinomycetota</taxon>
        <taxon>Actinomycetes</taxon>
        <taxon>Pseudonocardiales</taxon>
        <taxon>Pseudonocardiaceae</taxon>
        <taxon>Saccharothrix</taxon>
    </lineage>
</organism>
<protein>
    <recommendedName>
        <fullName evidence="5">Carboxypeptidase regulatory-like domain-containing protein</fullName>
    </recommendedName>
</protein>
<dbReference type="AlphaFoldDB" id="A0A8T8HZ47"/>
<evidence type="ECO:0000313" key="4">
    <source>
        <dbReference type="Proteomes" id="UP001195724"/>
    </source>
</evidence>
<gene>
    <name evidence="2" type="ORF">J7S33_00940</name>
    <name evidence="1" type="ORF">JOE68_000177</name>
</gene>
<evidence type="ECO:0008006" key="5">
    <source>
        <dbReference type="Google" id="ProtNLM"/>
    </source>
</evidence>
<reference evidence="1 4" key="1">
    <citation type="submission" date="2021-01" db="EMBL/GenBank/DDBJ databases">
        <title>Sequencing the genomes of 1000 actinobacteria strains.</title>
        <authorList>
            <person name="Klenk H.-P."/>
        </authorList>
    </citation>
    <scope>NUCLEOTIDE SEQUENCE [LARGE SCALE GENOMIC DNA]</scope>
    <source>
        <strain evidence="1 4">DSM 44581</strain>
    </source>
</reference>
<evidence type="ECO:0000313" key="2">
    <source>
        <dbReference type="EMBL" id="QTR03657.1"/>
    </source>
</evidence>
<dbReference type="Proteomes" id="UP000671828">
    <property type="component" value="Chromosome"/>
</dbReference>
<dbReference type="Proteomes" id="UP001195724">
    <property type="component" value="Unassembled WGS sequence"/>
</dbReference>
<keyword evidence="4" id="KW-1185">Reference proteome</keyword>
<name>A0A8T8HZ47_9PSEU</name>
<dbReference type="EMBL" id="CP072788">
    <property type="protein sequence ID" value="QTR03657.1"/>
    <property type="molecule type" value="Genomic_DNA"/>
</dbReference>
<dbReference type="RefSeq" id="WP_204840434.1">
    <property type="nucleotide sequence ID" value="NZ_JAFBCL010000001.1"/>
</dbReference>
<proteinExistence type="predicted"/>
<sequence>MNPVDPDGPDGGPDELDARVLREVRALWEAADPVPGDLLDRIRFAVELADHDVEVAWPAEHREVAGVRGDVRSRLVTFTGDALDFVVNAQSLGDGTLRVDGWVSPPGAHPVEVRTPSGTLRTASDDEGRFALERVPAGLVQFVIRPEGRGGAVSTPTMTL</sequence>
<evidence type="ECO:0000313" key="3">
    <source>
        <dbReference type="Proteomes" id="UP000671828"/>
    </source>
</evidence>
<reference evidence="2" key="2">
    <citation type="submission" date="2021-04" db="EMBL/GenBank/DDBJ databases">
        <title>Saccharothrix algeriensis WGS.</title>
        <authorList>
            <person name="Stuskova K."/>
            <person name="Hakalova E."/>
            <person name="Tebbal A.B."/>
            <person name="Eichmeier A."/>
        </authorList>
    </citation>
    <scope>NUCLEOTIDE SEQUENCE</scope>
    <source>
        <strain evidence="2">NRRL B-24137</strain>
    </source>
</reference>